<dbReference type="SUPFAM" id="SSF53474">
    <property type="entry name" value="alpha/beta-Hydrolases"/>
    <property type="match status" value="1"/>
</dbReference>
<keyword evidence="1" id="KW-0812">Transmembrane</keyword>
<dbReference type="EMBL" id="JASZ02000081">
    <property type="protein sequence ID" value="OWK96927.1"/>
    <property type="molecule type" value="Genomic_DNA"/>
</dbReference>
<sequence>MKTKKILKIIGLILFLGLVGIIGLGVYFYKTNPIFEGIVNNDESKLFYFPSKEMQPFKHLQHSEKVLKVNDSINIYTYVFKPTHETDSKIFFIHGGGGNVSTYQDMIRPLVESGFEVYAFDWRGFGKSNGTPNYHGVLTDTEVAFKDFLDSENNGNRKIVVYGMSLGGQLAVKIAKENQSKINLLVLDSSIESAQTLAMDYSPISFLKEKAKNSPQDFNQEYVAVQDIKYIENVPKIIIQGKNDKIVPAIRGKNLYNSAKMPKIYWENNSEHIMTLINLPKETTERIKKQLE</sequence>
<reference evidence="3 4" key="2">
    <citation type="submission" date="2017-05" db="EMBL/GenBank/DDBJ databases">
        <title>Genome of Chryseobacterium haifense.</title>
        <authorList>
            <person name="Newman J.D."/>
        </authorList>
    </citation>
    <scope>NUCLEOTIDE SEQUENCE [LARGE SCALE GENOMIC DNA]</scope>
    <source>
        <strain evidence="3 4">DSM 19056</strain>
    </source>
</reference>
<keyword evidence="1" id="KW-1133">Transmembrane helix</keyword>
<evidence type="ECO:0000313" key="4">
    <source>
        <dbReference type="Proteomes" id="UP000197587"/>
    </source>
</evidence>
<name>A0A246B6D3_9FLAO</name>
<dbReference type="Pfam" id="PF12146">
    <property type="entry name" value="Hydrolase_4"/>
    <property type="match status" value="1"/>
</dbReference>
<evidence type="ECO:0000259" key="2">
    <source>
        <dbReference type="Pfam" id="PF12146"/>
    </source>
</evidence>
<comment type="caution">
    <text evidence="3">The sequence shown here is derived from an EMBL/GenBank/DDBJ whole genome shotgun (WGS) entry which is preliminary data.</text>
</comment>
<dbReference type="InterPro" id="IPR022742">
    <property type="entry name" value="Hydrolase_4"/>
</dbReference>
<accession>A0A246B6D3</accession>
<dbReference type="AlphaFoldDB" id="A0A246B6D3"/>
<proteinExistence type="predicted"/>
<dbReference type="Gene3D" id="3.40.50.1820">
    <property type="entry name" value="alpha/beta hydrolase"/>
    <property type="match status" value="1"/>
</dbReference>
<feature type="transmembrane region" description="Helical" evidence="1">
    <location>
        <begin position="7"/>
        <end position="29"/>
    </location>
</feature>
<dbReference type="Proteomes" id="UP000197587">
    <property type="component" value="Unassembled WGS sequence"/>
</dbReference>
<dbReference type="PANTHER" id="PTHR12277">
    <property type="entry name" value="ALPHA/BETA HYDROLASE DOMAIN-CONTAINING PROTEIN"/>
    <property type="match status" value="1"/>
</dbReference>
<feature type="domain" description="Serine aminopeptidase S33" evidence="2">
    <location>
        <begin position="86"/>
        <end position="190"/>
    </location>
</feature>
<dbReference type="RefSeq" id="WP_088265002.1">
    <property type="nucleotide sequence ID" value="NZ_JASZ02000081.1"/>
</dbReference>
<dbReference type="InterPro" id="IPR029058">
    <property type="entry name" value="AB_hydrolase_fold"/>
</dbReference>
<gene>
    <name evidence="3" type="ORF">AP75_13940</name>
</gene>
<protein>
    <recommendedName>
        <fullName evidence="2">Serine aminopeptidase S33 domain-containing protein</fullName>
    </recommendedName>
</protein>
<keyword evidence="1" id="KW-0472">Membrane</keyword>
<dbReference type="PANTHER" id="PTHR12277:SF81">
    <property type="entry name" value="PROTEIN ABHD13"/>
    <property type="match status" value="1"/>
</dbReference>
<evidence type="ECO:0000256" key="1">
    <source>
        <dbReference type="SAM" id="Phobius"/>
    </source>
</evidence>
<evidence type="ECO:0000313" key="3">
    <source>
        <dbReference type="EMBL" id="OWK96927.1"/>
    </source>
</evidence>
<reference evidence="3 4" key="1">
    <citation type="submission" date="2014-01" db="EMBL/GenBank/DDBJ databases">
        <authorList>
            <consortium name="Genome Consortium for Active Teaching"/>
            <person name="Sontag T.C."/>
            <person name="Newman J.D."/>
        </authorList>
    </citation>
    <scope>NUCLEOTIDE SEQUENCE [LARGE SCALE GENOMIC DNA]</scope>
    <source>
        <strain evidence="3 4">DSM 19056</strain>
    </source>
</reference>
<organism evidence="3 4">
    <name type="scientific">Kaistella haifensis DSM 19056</name>
    <dbReference type="NCBI Taxonomy" id="1450526"/>
    <lineage>
        <taxon>Bacteria</taxon>
        <taxon>Pseudomonadati</taxon>
        <taxon>Bacteroidota</taxon>
        <taxon>Flavobacteriia</taxon>
        <taxon>Flavobacteriales</taxon>
        <taxon>Weeksellaceae</taxon>
        <taxon>Chryseobacterium group</taxon>
        <taxon>Kaistella</taxon>
    </lineage>
</organism>
<keyword evidence="4" id="KW-1185">Reference proteome</keyword>